<dbReference type="InterPro" id="IPR006683">
    <property type="entry name" value="Thioestr_dom"/>
</dbReference>
<dbReference type="InterPro" id="IPR029069">
    <property type="entry name" value="HotDog_dom_sf"/>
</dbReference>
<keyword evidence="1" id="KW-0378">Hydrolase</keyword>
<dbReference type="AlphaFoldDB" id="A0A515EPW8"/>
<dbReference type="EMBL" id="CP036282">
    <property type="protein sequence ID" value="QDL54660.1"/>
    <property type="molecule type" value="Genomic_DNA"/>
</dbReference>
<dbReference type="CDD" id="cd03443">
    <property type="entry name" value="PaaI_thioesterase"/>
    <property type="match status" value="1"/>
</dbReference>
<dbReference type="PANTHER" id="PTHR43240">
    <property type="entry name" value="1,4-DIHYDROXY-2-NAPHTHOYL-COA THIOESTERASE 1"/>
    <property type="match status" value="1"/>
</dbReference>
<evidence type="ECO:0000313" key="10">
    <source>
        <dbReference type="Proteomes" id="UP000317365"/>
    </source>
</evidence>
<dbReference type="NCBIfam" id="TIGR00369">
    <property type="entry name" value="unchar_dom_1"/>
    <property type="match status" value="1"/>
</dbReference>
<evidence type="ECO:0000256" key="7">
    <source>
        <dbReference type="ARBA" id="ARBA00048062"/>
    </source>
</evidence>
<evidence type="ECO:0000256" key="4">
    <source>
        <dbReference type="ARBA" id="ARBA00038381"/>
    </source>
</evidence>
<comment type="catalytic activity">
    <reaction evidence="3">
        <text>a long-chain fatty acyl-CoA + H2O = a long-chain fatty acid + CoA + H(+)</text>
        <dbReference type="Rhea" id="RHEA:67680"/>
        <dbReference type="ChEBI" id="CHEBI:15377"/>
        <dbReference type="ChEBI" id="CHEBI:15378"/>
        <dbReference type="ChEBI" id="CHEBI:57287"/>
        <dbReference type="ChEBI" id="CHEBI:57560"/>
        <dbReference type="ChEBI" id="CHEBI:83139"/>
    </reaction>
</comment>
<comment type="similarity">
    <text evidence="4">Belongs to the YigI thioesterase family.</text>
</comment>
<evidence type="ECO:0000256" key="6">
    <source>
        <dbReference type="ARBA" id="ARBA00040062"/>
    </source>
</evidence>
<dbReference type="RefSeq" id="WP_142811785.1">
    <property type="nucleotide sequence ID" value="NZ_CP036282.1"/>
</dbReference>
<accession>A0A515EPW8</accession>
<dbReference type="InterPro" id="IPR003736">
    <property type="entry name" value="PAAI_dom"/>
</dbReference>
<sequence length="151" mass="16520">MTIDLPTLRRFFQSAPFMADLGVEPVAVSDGKVSTELVLQTKHLQHTGVVHAGVLASLADHSMGAAAQTMAPDGHWVLTAEFKVNLLRAAKRDKLVCEAWVLKPGRHIMFTEAEVYAVNASWSSKPRARWRSPKPRPWAACAHAVATLLPC</sequence>
<feature type="domain" description="Thioesterase" evidence="8">
    <location>
        <begin position="48"/>
        <end position="117"/>
    </location>
</feature>
<evidence type="ECO:0000259" key="8">
    <source>
        <dbReference type="Pfam" id="PF03061"/>
    </source>
</evidence>
<protein>
    <recommendedName>
        <fullName evidence="6">Medium/long-chain acyl-CoA thioesterase YigI</fullName>
        <ecNumber evidence="5">3.1.2.20</ecNumber>
    </recommendedName>
</protein>
<dbReference type="GO" id="GO:0047617">
    <property type="term" value="F:fatty acyl-CoA hydrolase activity"/>
    <property type="evidence" value="ECO:0007669"/>
    <property type="project" value="UniProtKB-EC"/>
</dbReference>
<comment type="catalytic activity">
    <reaction evidence="7">
        <text>a medium-chain fatty acyl-CoA + H2O = a medium-chain fatty acid + CoA + H(+)</text>
        <dbReference type="Rhea" id="RHEA:68184"/>
        <dbReference type="ChEBI" id="CHEBI:15377"/>
        <dbReference type="ChEBI" id="CHEBI:15378"/>
        <dbReference type="ChEBI" id="CHEBI:57287"/>
        <dbReference type="ChEBI" id="CHEBI:59558"/>
        <dbReference type="ChEBI" id="CHEBI:90546"/>
    </reaction>
</comment>
<gene>
    <name evidence="9" type="ORF">EXZ61_11050</name>
</gene>
<dbReference type="EC" id="3.1.2.20" evidence="5"/>
<name>A0A515EPW8_9BURK</name>
<evidence type="ECO:0000313" key="9">
    <source>
        <dbReference type="EMBL" id="QDL54660.1"/>
    </source>
</evidence>
<evidence type="ECO:0000256" key="5">
    <source>
        <dbReference type="ARBA" id="ARBA00038894"/>
    </source>
</evidence>
<keyword evidence="10" id="KW-1185">Reference proteome</keyword>
<dbReference type="Gene3D" id="3.10.129.10">
    <property type="entry name" value="Hotdog Thioesterase"/>
    <property type="match status" value="1"/>
</dbReference>
<dbReference type="PANTHER" id="PTHR43240:SF20">
    <property type="entry name" value="MEDIUM_LONG-CHAIN ACYL-COA THIOESTERASE YIGI"/>
    <property type="match status" value="1"/>
</dbReference>
<reference evidence="10" key="2">
    <citation type="journal article" date="2020" name="Int. J. Syst. Evol. Microbiol.">
        <title>Genomic insights into a novel species Rhodoferax aquaticus sp. nov., isolated from freshwater.</title>
        <authorList>
            <person name="Li T."/>
            <person name="Zhuo Y."/>
            <person name="Jin C.Z."/>
            <person name="Wu X."/>
            <person name="Ko S.R."/>
            <person name="Jin F.J."/>
            <person name="Ahn C.Y."/>
            <person name="Oh H.M."/>
            <person name="Lee H.G."/>
            <person name="Jin L."/>
        </authorList>
    </citation>
    <scope>NUCLEOTIDE SEQUENCE [LARGE SCALE GENOMIC DNA]</scope>
    <source>
        <strain evidence="10">Gr-4</strain>
    </source>
</reference>
<dbReference type="SUPFAM" id="SSF54637">
    <property type="entry name" value="Thioesterase/thiol ester dehydrase-isomerase"/>
    <property type="match status" value="1"/>
</dbReference>
<evidence type="ECO:0000256" key="1">
    <source>
        <dbReference type="ARBA" id="ARBA00022801"/>
    </source>
</evidence>
<dbReference type="KEGG" id="rhg:EXZ61_11050"/>
<evidence type="ECO:0000256" key="3">
    <source>
        <dbReference type="ARBA" id="ARBA00036002"/>
    </source>
</evidence>
<organism evidence="9 10">
    <name type="scientific">Rhodoferax aquaticus</name>
    <dbReference type="NCBI Taxonomy" id="2527691"/>
    <lineage>
        <taxon>Bacteria</taxon>
        <taxon>Pseudomonadati</taxon>
        <taxon>Pseudomonadota</taxon>
        <taxon>Betaproteobacteria</taxon>
        <taxon>Burkholderiales</taxon>
        <taxon>Comamonadaceae</taxon>
        <taxon>Rhodoferax</taxon>
    </lineage>
</organism>
<dbReference type="Pfam" id="PF03061">
    <property type="entry name" value="4HBT"/>
    <property type="match status" value="1"/>
</dbReference>
<dbReference type="Proteomes" id="UP000317365">
    <property type="component" value="Chromosome"/>
</dbReference>
<reference evidence="10" key="1">
    <citation type="submission" date="2019-02" db="EMBL/GenBank/DDBJ databases">
        <title>Complete genome sequence of Rhodoferax sp. Gr-4.</title>
        <authorList>
            <person name="Jin L."/>
        </authorList>
    </citation>
    <scope>NUCLEOTIDE SEQUENCE [LARGE SCALE GENOMIC DNA]</scope>
    <source>
        <strain evidence="10">Gr-4</strain>
    </source>
</reference>
<evidence type="ECO:0000256" key="2">
    <source>
        <dbReference type="ARBA" id="ARBA00035880"/>
    </source>
</evidence>
<proteinExistence type="inferred from homology"/>
<comment type="catalytic activity">
    <reaction evidence="2">
        <text>a fatty acyl-CoA + H2O = a fatty acid + CoA + H(+)</text>
        <dbReference type="Rhea" id="RHEA:16781"/>
        <dbReference type="ChEBI" id="CHEBI:15377"/>
        <dbReference type="ChEBI" id="CHEBI:15378"/>
        <dbReference type="ChEBI" id="CHEBI:28868"/>
        <dbReference type="ChEBI" id="CHEBI:57287"/>
        <dbReference type="ChEBI" id="CHEBI:77636"/>
        <dbReference type="EC" id="3.1.2.20"/>
    </reaction>
</comment>